<evidence type="ECO:0000256" key="3">
    <source>
        <dbReference type="ARBA" id="ARBA00022490"/>
    </source>
</evidence>
<dbReference type="InterPro" id="IPR011990">
    <property type="entry name" value="TPR-like_helical_dom_sf"/>
</dbReference>
<evidence type="ECO:0000256" key="7">
    <source>
        <dbReference type="ARBA" id="ARBA00023054"/>
    </source>
</evidence>
<accession>A0ABX2CX56</accession>
<evidence type="ECO:0000256" key="2">
    <source>
        <dbReference type="ARBA" id="ARBA00009622"/>
    </source>
</evidence>
<name>A0ABX2CX56_9CYAN</name>
<dbReference type="InterPro" id="IPR019734">
    <property type="entry name" value="TPR_rpt"/>
</dbReference>
<dbReference type="Pfam" id="PF13424">
    <property type="entry name" value="TPR_12"/>
    <property type="match status" value="4"/>
</dbReference>
<keyword evidence="12" id="KW-1185">Reference proteome</keyword>
<comment type="subcellular location">
    <subcellularLocation>
        <location evidence="1">Cytoplasm</location>
        <location evidence="1">Cytoskeleton</location>
    </subcellularLocation>
</comment>
<comment type="caution">
    <text evidence="11">The sequence shown here is derived from an EMBL/GenBank/DDBJ whole genome shotgun (WGS) entry which is preliminary data.</text>
</comment>
<evidence type="ECO:0000256" key="8">
    <source>
        <dbReference type="ARBA" id="ARBA00023175"/>
    </source>
</evidence>
<keyword evidence="8" id="KW-0505">Motor protein</keyword>
<dbReference type="PANTHER" id="PTHR45783">
    <property type="entry name" value="KINESIN LIGHT CHAIN"/>
    <property type="match status" value="1"/>
</dbReference>
<protein>
    <submittedName>
        <fullName evidence="11">Photosystem I assembly protein Ycf3</fullName>
    </submittedName>
</protein>
<dbReference type="Gene3D" id="1.25.40.10">
    <property type="entry name" value="Tetratricopeptide repeat domain"/>
    <property type="match status" value="3"/>
</dbReference>
<keyword evidence="3" id="KW-0963">Cytoplasm</keyword>
<evidence type="ECO:0000256" key="9">
    <source>
        <dbReference type="ARBA" id="ARBA00023212"/>
    </source>
</evidence>
<proteinExistence type="inferred from homology"/>
<dbReference type="InterPro" id="IPR002151">
    <property type="entry name" value="Kinesin_light"/>
</dbReference>
<feature type="repeat" description="TPR" evidence="10">
    <location>
        <begin position="350"/>
        <end position="383"/>
    </location>
</feature>
<feature type="repeat" description="TPR" evidence="10">
    <location>
        <begin position="392"/>
        <end position="425"/>
    </location>
</feature>
<keyword evidence="5" id="KW-0677">Repeat</keyword>
<dbReference type="SUPFAM" id="SSF48452">
    <property type="entry name" value="TPR-like"/>
    <property type="match status" value="2"/>
</dbReference>
<evidence type="ECO:0000256" key="5">
    <source>
        <dbReference type="ARBA" id="ARBA00022737"/>
    </source>
</evidence>
<keyword evidence="4" id="KW-0493">Microtubule</keyword>
<keyword evidence="6 10" id="KW-0802">TPR repeat</keyword>
<evidence type="ECO:0000313" key="11">
    <source>
        <dbReference type="EMBL" id="NQE34975.1"/>
    </source>
</evidence>
<keyword evidence="7" id="KW-0175">Coiled coil</keyword>
<dbReference type="PROSITE" id="PS50005">
    <property type="entry name" value="TPR"/>
    <property type="match status" value="5"/>
</dbReference>
<organism evidence="11 12">
    <name type="scientific">Microcoleus asticus IPMA8</name>
    <dbReference type="NCBI Taxonomy" id="2563858"/>
    <lineage>
        <taxon>Bacteria</taxon>
        <taxon>Bacillati</taxon>
        <taxon>Cyanobacteriota</taxon>
        <taxon>Cyanophyceae</taxon>
        <taxon>Oscillatoriophycideae</taxon>
        <taxon>Oscillatoriales</taxon>
        <taxon>Microcoleaceae</taxon>
        <taxon>Microcoleus</taxon>
        <taxon>Microcoleus asticus</taxon>
    </lineage>
</organism>
<dbReference type="RefSeq" id="WP_172187997.1">
    <property type="nucleotide sequence ID" value="NZ_CAWPPK010000257.1"/>
</dbReference>
<dbReference type="EMBL" id="SRRZ01000044">
    <property type="protein sequence ID" value="NQE34975.1"/>
    <property type="molecule type" value="Genomic_DNA"/>
</dbReference>
<feature type="repeat" description="TPR" evidence="10">
    <location>
        <begin position="518"/>
        <end position="551"/>
    </location>
</feature>
<feature type="repeat" description="TPR" evidence="10">
    <location>
        <begin position="308"/>
        <end position="341"/>
    </location>
</feature>
<dbReference type="Proteomes" id="UP000702425">
    <property type="component" value="Unassembled WGS sequence"/>
</dbReference>
<comment type="similarity">
    <text evidence="2">Belongs to the kinesin light chain family.</text>
</comment>
<dbReference type="PANTHER" id="PTHR45783:SF3">
    <property type="entry name" value="KINESIN LIGHT CHAIN"/>
    <property type="match status" value="1"/>
</dbReference>
<dbReference type="PRINTS" id="PR00381">
    <property type="entry name" value="KINESINLIGHT"/>
</dbReference>
<keyword evidence="9" id="KW-0206">Cytoskeleton</keyword>
<dbReference type="SMART" id="SM00028">
    <property type="entry name" value="TPR"/>
    <property type="match status" value="9"/>
</dbReference>
<evidence type="ECO:0000256" key="10">
    <source>
        <dbReference type="PROSITE-ProRule" id="PRU00339"/>
    </source>
</evidence>
<feature type="repeat" description="TPR" evidence="10">
    <location>
        <begin position="266"/>
        <end position="299"/>
    </location>
</feature>
<evidence type="ECO:0000313" key="12">
    <source>
        <dbReference type="Proteomes" id="UP000702425"/>
    </source>
</evidence>
<sequence>MSNLNSQNQDNYEDLLVSIEAGKDILNLLIAVCDDSDCRDRLISDYEAQLEPDIRRYRVELARGEPSLRSAIANLVEQEAYLQQRGKAVITVTGVEKLRFFKQFGESRSEQQVFFGYLQWTREALREFPFSIVLWVTRQIEILISNESPDFWSWRKGVFRFDTKKTAAVPKTEFEPFRAIVEEDDREPPSLIPLEDLQDLIARTEQKKGLQDPSLASLYASMGKIYDRRIQSGECENFQQEYELAIDYFKKAIALQQELDVERALSSSLNYLAALYYFQGRYSEAEPLYLQAVEIDRRLLPEDHPGLAIHLNNLAELYRSQGRYSEAEPLYLQAAEIDRRSLPEDHPCLATNINNLAGLYQSQGRYSEAEPLYLQALEIDRRSLPEDHPSLATSLNNLAGLYQSQGRYSEAETLYLQALEIDRRTLPEDHPGLAIHLNNLAELYRSQGRYSEAEPLYLQAVEIGRRTLPEDHPSLATRLSNLAGLYESQGRYSEAQPLYLQALEIGRRTLPEDHPSLATRLNNLALLYQSQGRYSEAEPLYLQALEIDRRSLPEDHPSLATHLSNLALLYYYQGRYSVAEPLCLQAVEILRSKLPANHPNIQVVWKNYVGLWREGISQGHLTFDQLQKHPFGEQLLAEIQE</sequence>
<evidence type="ECO:0000256" key="4">
    <source>
        <dbReference type="ARBA" id="ARBA00022701"/>
    </source>
</evidence>
<evidence type="ECO:0000256" key="6">
    <source>
        <dbReference type="ARBA" id="ARBA00022803"/>
    </source>
</evidence>
<reference evidence="11 12" key="1">
    <citation type="journal article" date="2020" name="Sci. Rep.">
        <title>A novel cyanobacterial geosmin producer, revising GeoA distribution and dispersion patterns in Bacteria.</title>
        <authorList>
            <person name="Churro C."/>
            <person name="Semedo-Aguiar A.P."/>
            <person name="Silva A.D."/>
            <person name="Pereira-Leal J.B."/>
            <person name="Leite R.B."/>
        </authorList>
    </citation>
    <scope>NUCLEOTIDE SEQUENCE [LARGE SCALE GENOMIC DNA]</scope>
    <source>
        <strain evidence="11 12">IPMA8</strain>
    </source>
</reference>
<evidence type="ECO:0000256" key="1">
    <source>
        <dbReference type="ARBA" id="ARBA00004245"/>
    </source>
</evidence>
<gene>
    <name evidence="11" type="primary">ycf3_5</name>
    <name evidence="11" type="ORF">E5S67_02704</name>
</gene>